<dbReference type="SUPFAM" id="SSF54637">
    <property type="entry name" value="Thioesterase/thiol ester dehydrase-isomerase"/>
    <property type="match status" value="1"/>
</dbReference>
<dbReference type="NCBIfam" id="TIGR00051">
    <property type="entry name" value="YbgC/FadM family acyl-CoA thioesterase"/>
    <property type="match status" value="1"/>
</dbReference>
<dbReference type="InterPro" id="IPR050563">
    <property type="entry name" value="4-hydroxybenzoyl-CoA_TE"/>
</dbReference>
<sequence length="164" mass="18781">MTSQGPAKGSVGYLRGCVHVMPLRVYYEDTDAQGIVYHANYLRFVERARSELVRLLSIDQRRLKDEEGLGFAVRRVNLDYRLPARFDDLLEVHTCVTGARPASIDVHQRVLRDGHLLVDIRLQLAMIRLATRRPVRMPAEVRRHLQEFCQPERGSEQENGNGCG</sequence>
<dbReference type="CDD" id="cd00586">
    <property type="entry name" value="4HBT"/>
    <property type="match status" value="1"/>
</dbReference>
<comment type="caution">
    <text evidence="3">The sequence shown here is derived from an EMBL/GenBank/DDBJ whole genome shotgun (WGS) entry which is preliminary data.</text>
</comment>
<dbReference type="PIRSF" id="PIRSF003230">
    <property type="entry name" value="YbgC"/>
    <property type="match status" value="1"/>
</dbReference>
<comment type="similarity">
    <text evidence="1">Belongs to the 4-hydroxybenzoyl-CoA thioesterase family.</text>
</comment>
<reference evidence="3 4" key="1">
    <citation type="submission" date="2023-03" db="EMBL/GenBank/DDBJ databases">
        <title>Fodinicurvata sp. CAU 1616 isolated from sea sendiment.</title>
        <authorList>
            <person name="Kim W."/>
        </authorList>
    </citation>
    <scope>NUCLEOTIDE SEQUENCE [LARGE SCALE GENOMIC DNA]</scope>
    <source>
        <strain evidence="3 4">CAU 1616</strain>
    </source>
</reference>
<dbReference type="InterPro" id="IPR029069">
    <property type="entry name" value="HotDog_dom_sf"/>
</dbReference>
<evidence type="ECO:0000313" key="3">
    <source>
        <dbReference type="EMBL" id="MDF2094717.1"/>
    </source>
</evidence>
<organism evidence="3 4">
    <name type="scientific">Aquibaculum arenosum</name>
    <dbReference type="NCBI Taxonomy" id="3032591"/>
    <lineage>
        <taxon>Bacteria</taxon>
        <taxon>Pseudomonadati</taxon>
        <taxon>Pseudomonadota</taxon>
        <taxon>Alphaproteobacteria</taxon>
        <taxon>Rhodospirillales</taxon>
        <taxon>Rhodovibrionaceae</taxon>
        <taxon>Aquibaculum</taxon>
    </lineage>
</organism>
<dbReference type="Proteomes" id="UP001215503">
    <property type="component" value="Unassembled WGS sequence"/>
</dbReference>
<name>A0ABT5YII6_9PROT</name>
<dbReference type="Pfam" id="PF13279">
    <property type="entry name" value="4HBT_2"/>
    <property type="match status" value="1"/>
</dbReference>
<gene>
    <name evidence="3" type="primary">ybgC</name>
    <name evidence="3" type="ORF">P2G67_01860</name>
</gene>
<keyword evidence="2" id="KW-0378">Hydrolase</keyword>
<dbReference type="InterPro" id="IPR006684">
    <property type="entry name" value="YbgC/YbaW"/>
</dbReference>
<dbReference type="PROSITE" id="PS01328">
    <property type="entry name" value="4HBCOA_THIOESTERASE"/>
    <property type="match status" value="1"/>
</dbReference>
<proteinExistence type="inferred from homology"/>
<dbReference type="RefSeq" id="WP_275819445.1">
    <property type="nucleotide sequence ID" value="NZ_JARHUD010000001.1"/>
</dbReference>
<evidence type="ECO:0000256" key="1">
    <source>
        <dbReference type="ARBA" id="ARBA00005953"/>
    </source>
</evidence>
<evidence type="ECO:0000256" key="2">
    <source>
        <dbReference type="ARBA" id="ARBA00022801"/>
    </source>
</evidence>
<dbReference type="PANTHER" id="PTHR31793:SF37">
    <property type="entry name" value="ACYL-COA THIOESTER HYDROLASE YBGC"/>
    <property type="match status" value="1"/>
</dbReference>
<dbReference type="PANTHER" id="PTHR31793">
    <property type="entry name" value="4-HYDROXYBENZOYL-COA THIOESTERASE FAMILY MEMBER"/>
    <property type="match status" value="1"/>
</dbReference>
<evidence type="ECO:0000313" key="4">
    <source>
        <dbReference type="Proteomes" id="UP001215503"/>
    </source>
</evidence>
<dbReference type="Gene3D" id="3.10.129.10">
    <property type="entry name" value="Hotdog Thioesterase"/>
    <property type="match status" value="1"/>
</dbReference>
<dbReference type="InterPro" id="IPR014166">
    <property type="entry name" value="Tol-Pal_acyl-CoA_thioesterase"/>
</dbReference>
<accession>A0ABT5YII6</accession>
<protein>
    <submittedName>
        <fullName evidence="3">Tol-pal system-associated acyl-CoA thioesterase</fullName>
    </submittedName>
</protein>
<keyword evidence="4" id="KW-1185">Reference proteome</keyword>
<dbReference type="EMBL" id="JARHUD010000001">
    <property type="protein sequence ID" value="MDF2094717.1"/>
    <property type="molecule type" value="Genomic_DNA"/>
</dbReference>
<dbReference type="InterPro" id="IPR008272">
    <property type="entry name" value="HB-CoA_thioesterase_AS"/>
</dbReference>
<dbReference type="NCBIfam" id="TIGR02799">
    <property type="entry name" value="thio_ybgC"/>
    <property type="match status" value="1"/>
</dbReference>